<comment type="subcellular location">
    <subcellularLocation>
        <location evidence="1">Cell outer membrane</location>
    </subcellularLocation>
</comment>
<dbReference type="Proteomes" id="UP000078543">
    <property type="component" value="Unassembled WGS sequence"/>
</dbReference>
<keyword evidence="2 4" id="KW-0472">Membrane</keyword>
<dbReference type="PANTHER" id="PTHR30329">
    <property type="entry name" value="STATOR ELEMENT OF FLAGELLAR MOTOR COMPLEX"/>
    <property type="match status" value="1"/>
</dbReference>
<dbReference type="InterPro" id="IPR006665">
    <property type="entry name" value="OmpA-like"/>
</dbReference>
<proteinExistence type="predicted"/>
<dbReference type="InterPro" id="IPR050330">
    <property type="entry name" value="Bact_OuterMem_StrucFunc"/>
</dbReference>
<dbReference type="PROSITE" id="PS51257">
    <property type="entry name" value="PROKAR_LIPOPROTEIN"/>
    <property type="match status" value="1"/>
</dbReference>
<evidence type="ECO:0000256" key="1">
    <source>
        <dbReference type="ARBA" id="ARBA00004442"/>
    </source>
</evidence>
<sequence length="301" mass="32526">MKSYAKLAAPLFLFSLAACNGTPANGWIPGSVYQIEQLSMATFKGSPFTQALAANYLALARAEKEEYDWNSQKTFASKGLIAAKGTAPPPETLEYWNVSDRAAAKDLGIARARLMTMLATDAPARVPQWAANAQTNFDCWIQEQEEGWQFDEIAACRTAFMTTMDLIAAPPKPVAAASPSVPPAQPAATKQTNFLMFFDFDQSALTSEASRIIANAVKAIAADKPAIIKIIGYTDTSGTPEYNMKLSLRRSQAVENELTRNGVAPSSIRVEGVGEGNLLTQTADGVREPQNRRATIDLLGR</sequence>
<reference evidence="7 8" key="1">
    <citation type="submission" date="2016-04" db="EMBL/GenBank/DDBJ databases">
        <title>Draft genome sequence of freshwater magnetotactic bacteria Magnetospirillum marisnigri SP-1 and Magnetospirillum moscoviense BB-1.</title>
        <authorList>
            <person name="Koziaeva V."/>
            <person name="Dziuba M.V."/>
            <person name="Ivanov T.M."/>
            <person name="Kuznetsov B."/>
            <person name="Grouzdev D.S."/>
        </authorList>
    </citation>
    <scope>NUCLEOTIDE SEQUENCE [LARGE SCALE GENOMIC DNA]</scope>
    <source>
        <strain evidence="7 8">BB-1</strain>
    </source>
</reference>
<dbReference type="PRINTS" id="PR01021">
    <property type="entry name" value="OMPADOMAIN"/>
</dbReference>
<name>A0A178MS30_9PROT</name>
<dbReference type="RefSeq" id="WP_068499411.1">
    <property type="nucleotide sequence ID" value="NZ_LWQU01000130.1"/>
</dbReference>
<dbReference type="PROSITE" id="PS51123">
    <property type="entry name" value="OMPA_2"/>
    <property type="match status" value="1"/>
</dbReference>
<dbReference type="CDD" id="cd07185">
    <property type="entry name" value="OmpA_C-like"/>
    <property type="match status" value="1"/>
</dbReference>
<evidence type="ECO:0000313" key="8">
    <source>
        <dbReference type="Proteomes" id="UP000078543"/>
    </source>
</evidence>
<dbReference type="Pfam" id="PF00691">
    <property type="entry name" value="OmpA"/>
    <property type="match status" value="1"/>
</dbReference>
<feature type="domain" description="OmpA-like" evidence="6">
    <location>
        <begin position="185"/>
        <end position="301"/>
    </location>
</feature>
<dbReference type="GO" id="GO:0009279">
    <property type="term" value="C:cell outer membrane"/>
    <property type="evidence" value="ECO:0007669"/>
    <property type="project" value="UniProtKB-SubCell"/>
</dbReference>
<dbReference type="SUPFAM" id="SSF103088">
    <property type="entry name" value="OmpA-like"/>
    <property type="match status" value="1"/>
</dbReference>
<evidence type="ECO:0000256" key="5">
    <source>
        <dbReference type="SAM" id="SignalP"/>
    </source>
</evidence>
<evidence type="ECO:0000256" key="4">
    <source>
        <dbReference type="PROSITE-ProRule" id="PRU00473"/>
    </source>
</evidence>
<evidence type="ECO:0000313" key="7">
    <source>
        <dbReference type="EMBL" id="OAN51530.1"/>
    </source>
</evidence>
<dbReference type="EMBL" id="LWQU01000130">
    <property type="protein sequence ID" value="OAN51530.1"/>
    <property type="molecule type" value="Genomic_DNA"/>
</dbReference>
<feature type="chain" id="PRO_5008092200" description="OmpA-like domain-containing protein" evidence="5">
    <location>
        <begin position="18"/>
        <end position="301"/>
    </location>
</feature>
<gene>
    <name evidence="7" type="ORF">A6A05_01320</name>
</gene>
<protein>
    <recommendedName>
        <fullName evidence="6">OmpA-like domain-containing protein</fullName>
    </recommendedName>
</protein>
<dbReference type="STRING" id="1437059.A6A05_01320"/>
<evidence type="ECO:0000256" key="2">
    <source>
        <dbReference type="ARBA" id="ARBA00023136"/>
    </source>
</evidence>
<evidence type="ECO:0000256" key="3">
    <source>
        <dbReference type="ARBA" id="ARBA00023237"/>
    </source>
</evidence>
<accession>A0A178MS30</accession>
<organism evidence="7 8">
    <name type="scientific">Magnetospirillum moscoviense</name>
    <dbReference type="NCBI Taxonomy" id="1437059"/>
    <lineage>
        <taxon>Bacteria</taxon>
        <taxon>Pseudomonadati</taxon>
        <taxon>Pseudomonadota</taxon>
        <taxon>Alphaproteobacteria</taxon>
        <taxon>Rhodospirillales</taxon>
        <taxon>Rhodospirillaceae</taxon>
        <taxon>Magnetospirillum</taxon>
    </lineage>
</organism>
<dbReference type="AlphaFoldDB" id="A0A178MS30"/>
<dbReference type="Gene3D" id="3.30.1330.60">
    <property type="entry name" value="OmpA-like domain"/>
    <property type="match status" value="1"/>
</dbReference>
<evidence type="ECO:0000259" key="6">
    <source>
        <dbReference type="PROSITE" id="PS51123"/>
    </source>
</evidence>
<comment type="caution">
    <text evidence="7">The sequence shown here is derived from an EMBL/GenBank/DDBJ whole genome shotgun (WGS) entry which is preliminary data.</text>
</comment>
<keyword evidence="5" id="KW-0732">Signal</keyword>
<keyword evidence="8" id="KW-1185">Reference proteome</keyword>
<dbReference type="InterPro" id="IPR006664">
    <property type="entry name" value="OMP_bac"/>
</dbReference>
<dbReference type="PANTHER" id="PTHR30329:SF21">
    <property type="entry name" value="LIPOPROTEIN YIAD-RELATED"/>
    <property type="match status" value="1"/>
</dbReference>
<dbReference type="InterPro" id="IPR036737">
    <property type="entry name" value="OmpA-like_sf"/>
</dbReference>
<feature type="signal peptide" evidence="5">
    <location>
        <begin position="1"/>
        <end position="17"/>
    </location>
</feature>
<keyword evidence="3" id="KW-0998">Cell outer membrane</keyword>